<dbReference type="OrthoDB" id="43895at2"/>
<evidence type="ECO:0000313" key="2">
    <source>
        <dbReference type="EMBL" id="ACL55403.1"/>
    </source>
</evidence>
<keyword evidence="3" id="KW-1185">Reference proteome</keyword>
<dbReference type="AlphaFoldDB" id="B8IB10"/>
<evidence type="ECO:0008006" key="4">
    <source>
        <dbReference type="Google" id="ProtNLM"/>
    </source>
</evidence>
<reference evidence="2 3" key="1">
    <citation type="submission" date="2009-01" db="EMBL/GenBank/DDBJ databases">
        <title>Complete sequence of chromosome of Methylobacterium nodulans ORS 2060.</title>
        <authorList>
            <consortium name="US DOE Joint Genome Institute"/>
            <person name="Lucas S."/>
            <person name="Copeland A."/>
            <person name="Lapidus A."/>
            <person name="Glavina del Rio T."/>
            <person name="Dalin E."/>
            <person name="Tice H."/>
            <person name="Bruce D."/>
            <person name="Goodwin L."/>
            <person name="Pitluck S."/>
            <person name="Sims D."/>
            <person name="Brettin T."/>
            <person name="Detter J.C."/>
            <person name="Han C."/>
            <person name="Larimer F."/>
            <person name="Land M."/>
            <person name="Hauser L."/>
            <person name="Kyrpides N."/>
            <person name="Ivanova N."/>
            <person name="Marx C.J."/>
            <person name="Richardson P."/>
        </authorList>
    </citation>
    <scope>NUCLEOTIDE SEQUENCE [LARGE SCALE GENOMIC DNA]</scope>
    <source>
        <strain evidence="3">LMG 21967 / CNCM I-2342 / ORS 2060</strain>
    </source>
</reference>
<dbReference type="KEGG" id="mno:Mnod_0360"/>
<evidence type="ECO:0000256" key="1">
    <source>
        <dbReference type="SAM" id="SignalP"/>
    </source>
</evidence>
<gene>
    <name evidence="2" type="ordered locus">Mnod_0360</name>
</gene>
<evidence type="ECO:0000313" key="3">
    <source>
        <dbReference type="Proteomes" id="UP000008207"/>
    </source>
</evidence>
<organism evidence="2 3">
    <name type="scientific">Methylobacterium nodulans (strain LMG 21967 / CNCM I-2342 / ORS 2060)</name>
    <dbReference type="NCBI Taxonomy" id="460265"/>
    <lineage>
        <taxon>Bacteria</taxon>
        <taxon>Pseudomonadati</taxon>
        <taxon>Pseudomonadota</taxon>
        <taxon>Alphaproteobacteria</taxon>
        <taxon>Hyphomicrobiales</taxon>
        <taxon>Methylobacteriaceae</taxon>
        <taxon>Methylobacterium</taxon>
    </lineage>
</organism>
<feature type="signal peptide" evidence="1">
    <location>
        <begin position="1"/>
        <end position="27"/>
    </location>
</feature>
<dbReference type="HOGENOM" id="CLU_084438_0_0_5"/>
<sequence>MGKAQSWLLRGLGVLGLLMMCAAGALALTQPAIAALACPGCYGFEHLAGRVYVDPAMPAETRAALLEAVAEAPRRLAHFYGSPVSAPRVLACSDEACQQRIGAGGARGVAYGSYGLRLSPRGLDRVTVLHELSHAEMVAQLGLIRSLSNDMPAWFDEGVAVLVSNDPRDLLPEGTAVSRCRVEPGGPLPADGRDWRHSGAVDNTIYARAACRVLRWTEANGGASAVGRLVEAMAKGRRFPDLYRTLPE</sequence>
<feature type="chain" id="PRO_5002874234" description="DUF4157 domain-containing protein" evidence="1">
    <location>
        <begin position="28"/>
        <end position="248"/>
    </location>
</feature>
<dbReference type="EMBL" id="CP001349">
    <property type="protein sequence ID" value="ACL55403.1"/>
    <property type="molecule type" value="Genomic_DNA"/>
</dbReference>
<dbReference type="eggNOG" id="ENOG50313NS">
    <property type="taxonomic scope" value="Bacteria"/>
</dbReference>
<name>B8IB10_METNO</name>
<dbReference type="RefSeq" id="WP_015927114.1">
    <property type="nucleotide sequence ID" value="NC_011894.1"/>
</dbReference>
<proteinExistence type="predicted"/>
<keyword evidence="1" id="KW-0732">Signal</keyword>
<accession>B8IB10</accession>
<dbReference type="Proteomes" id="UP000008207">
    <property type="component" value="Chromosome"/>
</dbReference>
<protein>
    <recommendedName>
        <fullName evidence="4">DUF4157 domain-containing protein</fullName>
    </recommendedName>
</protein>